<gene>
    <name evidence="4" type="ORF">G8W46_004444</name>
    <name evidence="1" type="ORF">G9F00_004068</name>
    <name evidence="3" type="ORF">G9F15_004462</name>
    <name evidence="2" type="ORF">G9F29_004841</name>
</gene>
<reference evidence="2" key="1">
    <citation type="journal article" date="2018" name="Genome Biol.">
        <title>SKESA: strategic k-mer extension for scrupulous assemblies.</title>
        <authorList>
            <person name="Souvorov A."/>
            <person name="Agarwala R."/>
            <person name="Lipman D.J."/>
        </authorList>
    </citation>
    <scope>NUCLEOTIDE SEQUENCE</scope>
    <source>
        <strain evidence="3">MA.CK_93/00004333</strain>
        <strain evidence="2">MA.CK_93/00015421</strain>
        <strain evidence="1">MA.CK_97/00002312</strain>
        <strain evidence="4">MA.CK_97/00006534</strain>
    </source>
</reference>
<protein>
    <submittedName>
        <fullName evidence="2">Uncharacterized protein</fullName>
    </submittedName>
</protein>
<reference evidence="2" key="2">
    <citation type="submission" date="2020-02" db="EMBL/GenBank/DDBJ databases">
        <authorList>
            <consortium name="NCBI Pathogen Detection Project"/>
        </authorList>
    </citation>
    <scope>NUCLEOTIDE SEQUENCE</scope>
    <source>
        <strain evidence="3">MA.CK_93/00004333</strain>
        <strain evidence="2">MA.CK_93/00015421</strain>
        <strain evidence="1">MA.CK_97/00002312</strain>
        <strain evidence="4">MA.CK_97/00006534</strain>
    </source>
</reference>
<sequence length="63" mass="6835">MKATVRRYFRAAGSILDIAPATDYTKIVKKTSDMQAISNDFRRIGGDFGRAIVSNAAKAQAAK</sequence>
<dbReference type="EMBL" id="DAAVQD010000020">
    <property type="protein sequence ID" value="HAF6120396.1"/>
    <property type="molecule type" value="Genomic_DNA"/>
</dbReference>
<comment type="caution">
    <text evidence="2">The sequence shown here is derived from an EMBL/GenBank/DDBJ whole genome shotgun (WGS) entry which is preliminary data.</text>
</comment>
<dbReference type="AlphaFoldDB" id="A0A747Y579"/>
<proteinExistence type="predicted"/>
<evidence type="ECO:0000313" key="1">
    <source>
        <dbReference type="EMBL" id="HAF2502208.1"/>
    </source>
</evidence>
<dbReference type="EMBL" id="DAAUQT010000014">
    <property type="protein sequence ID" value="HAF2502208.1"/>
    <property type="molecule type" value="Genomic_DNA"/>
</dbReference>
<dbReference type="EMBL" id="DAAVHI010000032">
    <property type="protein sequence ID" value="HAF4742979.1"/>
    <property type="molecule type" value="Genomic_DNA"/>
</dbReference>
<evidence type="ECO:0000313" key="2">
    <source>
        <dbReference type="EMBL" id="HAF4742979.1"/>
    </source>
</evidence>
<evidence type="ECO:0000313" key="4">
    <source>
        <dbReference type="EMBL" id="HAG1984875.1"/>
    </source>
</evidence>
<organism evidence="2">
    <name type="scientific">Salmonella enterica</name>
    <name type="common">Salmonella choleraesuis</name>
    <dbReference type="NCBI Taxonomy" id="28901"/>
    <lineage>
        <taxon>Bacteria</taxon>
        <taxon>Pseudomonadati</taxon>
        <taxon>Pseudomonadota</taxon>
        <taxon>Gammaproteobacteria</taxon>
        <taxon>Enterobacterales</taxon>
        <taxon>Enterobacteriaceae</taxon>
        <taxon>Salmonella</taxon>
    </lineage>
</organism>
<name>A0A747Y579_SALER</name>
<dbReference type="EMBL" id="DAAXPE010000025">
    <property type="protein sequence ID" value="HAG1984875.1"/>
    <property type="molecule type" value="Genomic_DNA"/>
</dbReference>
<accession>A0A747Y579</accession>
<evidence type="ECO:0000313" key="3">
    <source>
        <dbReference type="EMBL" id="HAF6120396.1"/>
    </source>
</evidence>